<dbReference type="SUPFAM" id="SSF53335">
    <property type="entry name" value="S-adenosyl-L-methionine-dependent methyltransferases"/>
    <property type="match status" value="1"/>
</dbReference>
<protein>
    <submittedName>
        <fullName evidence="2">Ubiquinone/menaquinone biosynthesis methyltransferase UBIE</fullName>
    </submittedName>
</protein>
<reference evidence="2 3" key="1">
    <citation type="submission" date="2015-09" db="EMBL/GenBank/DDBJ databases">
        <title>Bacillus cereus food isolates.</title>
        <authorList>
            <person name="Boekhorst J."/>
        </authorList>
    </citation>
    <scope>NUCLEOTIDE SEQUENCE [LARGE SCALE GENOMIC DNA]</scope>
    <source>
        <strain evidence="2 3">B4082</strain>
    </source>
</reference>
<dbReference type="InterPro" id="IPR029063">
    <property type="entry name" value="SAM-dependent_MTases_sf"/>
</dbReference>
<dbReference type="PATRIC" id="fig|1396.539.peg.6016"/>
<sequence length="258" mass="30293">MAFTESDVYNNEAFFEQYMKRRYRENSPNESLEKPAFFQLIGDVKGKQILDLGCGNAKFGEELLENGCYSYTGIEGSQLMYEKAKKQLENKNGSVHFINLKDYTYPSSTFDLVTSRLALHYIEHLDIIFQNVFQTLKTNGTFTFSVQHPVITSSFESLQMSGKRTSWLVDDYFKLGKRVEPWIDQEVIKYHRTTEEYFILLQQAGFTITSLKEATPNQTYFQNDEEYERRLRFLSSSYFLVPNKKTMNHSSFFYYLIA</sequence>
<dbReference type="InterPro" id="IPR013216">
    <property type="entry name" value="Methyltransf_11"/>
</dbReference>
<name>A0A164BHG6_BACCE</name>
<dbReference type="Proteomes" id="UP000076501">
    <property type="component" value="Unassembled WGS sequence"/>
</dbReference>
<keyword evidence="2" id="KW-0808">Transferase</keyword>
<accession>A0A164BHG6</accession>
<keyword evidence="2" id="KW-0830">Ubiquinone</keyword>
<dbReference type="PANTHER" id="PTHR43861">
    <property type="entry name" value="TRANS-ACONITATE 2-METHYLTRANSFERASE-RELATED"/>
    <property type="match status" value="1"/>
</dbReference>
<dbReference type="PANTHER" id="PTHR43861:SF1">
    <property type="entry name" value="TRANS-ACONITATE 2-METHYLTRANSFERASE"/>
    <property type="match status" value="1"/>
</dbReference>
<comment type="caution">
    <text evidence="2">The sequence shown here is derived from an EMBL/GenBank/DDBJ whole genome shotgun (WGS) entry which is preliminary data.</text>
</comment>
<dbReference type="Gene3D" id="3.40.50.150">
    <property type="entry name" value="Vaccinia Virus protein VP39"/>
    <property type="match status" value="1"/>
</dbReference>
<dbReference type="GO" id="GO:0032259">
    <property type="term" value="P:methylation"/>
    <property type="evidence" value="ECO:0007669"/>
    <property type="project" value="UniProtKB-KW"/>
</dbReference>
<evidence type="ECO:0000313" key="2">
    <source>
        <dbReference type="EMBL" id="KZD26692.1"/>
    </source>
</evidence>
<dbReference type="Pfam" id="PF08241">
    <property type="entry name" value="Methyltransf_11"/>
    <property type="match status" value="1"/>
</dbReference>
<evidence type="ECO:0000313" key="3">
    <source>
        <dbReference type="Proteomes" id="UP000076501"/>
    </source>
</evidence>
<dbReference type="GO" id="GO:0008168">
    <property type="term" value="F:methyltransferase activity"/>
    <property type="evidence" value="ECO:0007669"/>
    <property type="project" value="UniProtKB-KW"/>
</dbReference>
<keyword evidence="2" id="KW-0489">Methyltransferase</keyword>
<gene>
    <name evidence="2" type="ORF">B4082_5677</name>
</gene>
<proteinExistence type="predicted"/>
<dbReference type="AlphaFoldDB" id="A0A164BHG6"/>
<feature type="domain" description="Methyltransferase type 11" evidence="1">
    <location>
        <begin position="50"/>
        <end position="143"/>
    </location>
</feature>
<dbReference type="EMBL" id="LJKA01000081">
    <property type="protein sequence ID" value="KZD26692.1"/>
    <property type="molecule type" value="Genomic_DNA"/>
</dbReference>
<organism evidence="2 3">
    <name type="scientific">Bacillus cereus</name>
    <dbReference type="NCBI Taxonomy" id="1396"/>
    <lineage>
        <taxon>Bacteria</taxon>
        <taxon>Bacillati</taxon>
        <taxon>Bacillota</taxon>
        <taxon>Bacilli</taxon>
        <taxon>Bacillales</taxon>
        <taxon>Bacillaceae</taxon>
        <taxon>Bacillus</taxon>
        <taxon>Bacillus cereus group</taxon>
    </lineage>
</organism>
<dbReference type="CDD" id="cd02440">
    <property type="entry name" value="AdoMet_MTases"/>
    <property type="match status" value="1"/>
</dbReference>
<evidence type="ECO:0000259" key="1">
    <source>
        <dbReference type="Pfam" id="PF08241"/>
    </source>
</evidence>